<dbReference type="GO" id="GO:0005737">
    <property type="term" value="C:cytoplasm"/>
    <property type="evidence" value="ECO:0007669"/>
    <property type="project" value="InterPro"/>
</dbReference>
<feature type="domain" description="Glucose-6-phosphate isomerase prokaryote" evidence="7">
    <location>
        <begin position="27"/>
        <end position="178"/>
    </location>
</feature>
<dbReference type="InterPro" id="IPR011051">
    <property type="entry name" value="RmlC_Cupin_sf"/>
</dbReference>
<name>A0A7T2PHG3_9GAMM</name>
<dbReference type="InterPro" id="IPR010551">
    <property type="entry name" value="G6P_isomerase_prok"/>
</dbReference>
<dbReference type="GO" id="GO:0006094">
    <property type="term" value="P:gluconeogenesis"/>
    <property type="evidence" value="ECO:0007669"/>
    <property type="project" value="UniProtKB-KW"/>
</dbReference>
<comment type="similarity">
    <text evidence="2">Belongs to the archaeal-type GPI family.</text>
</comment>
<dbReference type="EC" id="5.3.1.9" evidence="3"/>
<evidence type="ECO:0000256" key="1">
    <source>
        <dbReference type="ARBA" id="ARBA00004926"/>
    </source>
</evidence>
<evidence type="ECO:0000256" key="6">
    <source>
        <dbReference type="ARBA" id="ARBA00029321"/>
    </source>
</evidence>
<dbReference type="GeneID" id="60784858"/>
<evidence type="ECO:0000259" key="7">
    <source>
        <dbReference type="Pfam" id="PF06560"/>
    </source>
</evidence>
<gene>
    <name evidence="8" type="ORF">I6G90_04590</name>
</gene>
<dbReference type="EMBL" id="CP065745">
    <property type="protein sequence ID" value="QPR55712.1"/>
    <property type="molecule type" value="Genomic_DNA"/>
</dbReference>
<dbReference type="KEGG" id="aall:I6G90_04590"/>
<dbReference type="SUPFAM" id="SSF51182">
    <property type="entry name" value="RmlC-like cupins"/>
    <property type="match status" value="1"/>
</dbReference>
<dbReference type="RefSeq" id="WP_197929944.1">
    <property type="nucleotide sequence ID" value="NZ_CP065745.1"/>
</dbReference>
<comment type="catalytic activity">
    <reaction evidence="6">
        <text>alpha-D-glucose 6-phosphate = beta-D-fructose 6-phosphate</text>
        <dbReference type="Rhea" id="RHEA:11816"/>
        <dbReference type="ChEBI" id="CHEBI:57634"/>
        <dbReference type="ChEBI" id="CHEBI:58225"/>
        <dbReference type="EC" id="5.3.1.9"/>
    </reaction>
</comment>
<dbReference type="Proteomes" id="UP000595101">
    <property type="component" value="Chromosome"/>
</dbReference>
<proteinExistence type="inferred from homology"/>
<evidence type="ECO:0000256" key="4">
    <source>
        <dbReference type="ARBA" id="ARBA00022432"/>
    </source>
</evidence>
<dbReference type="GO" id="GO:0006096">
    <property type="term" value="P:glycolytic process"/>
    <property type="evidence" value="ECO:0007669"/>
    <property type="project" value="UniProtKB-UniPathway"/>
</dbReference>
<evidence type="ECO:0000256" key="3">
    <source>
        <dbReference type="ARBA" id="ARBA00011952"/>
    </source>
</evidence>
<dbReference type="Pfam" id="PF06560">
    <property type="entry name" value="GPI"/>
    <property type="match status" value="1"/>
</dbReference>
<keyword evidence="4" id="KW-0312">Gluconeogenesis</keyword>
<evidence type="ECO:0000313" key="9">
    <source>
        <dbReference type="Proteomes" id="UP000595101"/>
    </source>
</evidence>
<dbReference type="AlphaFoldDB" id="A0A7T2PHG3"/>
<comment type="pathway">
    <text evidence="1">Carbohydrate degradation; glycolysis; D-glyceraldehyde 3-phosphate and glycerone phosphate from D-glucose: step 2/4.</text>
</comment>
<evidence type="ECO:0000256" key="2">
    <source>
        <dbReference type="ARBA" id="ARBA00006542"/>
    </source>
</evidence>
<reference evidence="8 9" key="1">
    <citation type="submission" date="2020-12" db="EMBL/GenBank/DDBJ databases">
        <title>FDA dAtabase for Regulatory Grade micrObial Sequences (FDA-ARGOS): Supporting development and validation of Infectious Disease Dx tests.</title>
        <authorList>
            <person name="Sproer C."/>
            <person name="Gronow S."/>
            <person name="Severitt S."/>
            <person name="Schroder I."/>
            <person name="Tallon L."/>
            <person name="Sadzewicz L."/>
            <person name="Zhao X."/>
            <person name="Boylan J."/>
            <person name="Ott S."/>
            <person name="Bowen H."/>
            <person name="Vavikolanu K."/>
            <person name="Mehta A."/>
            <person name="Aluvathingal J."/>
            <person name="Nadendla S."/>
            <person name="Lowell S."/>
            <person name="Myers T."/>
            <person name="Yan Y."/>
            <person name="Sichtig H."/>
        </authorList>
    </citation>
    <scope>NUCLEOTIDE SEQUENCE [LARGE SCALE GENOMIC DNA]</scope>
    <source>
        <strain evidence="8 9">FDAARGOS_933</strain>
    </source>
</reference>
<dbReference type="GO" id="GO:0004347">
    <property type="term" value="F:glucose-6-phosphate isomerase activity"/>
    <property type="evidence" value="ECO:0007669"/>
    <property type="project" value="UniProtKB-EC"/>
</dbReference>
<dbReference type="InterPro" id="IPR014710">
    <property type="entry name" value="RmlC-like_jellyroll"/>
</dbReference>
<protein>
    <recommendedName>
        <fullName evidence="3">glucose-6-phosphate isomerase</fullName>
        <ecNumber evidence="3">5.3.1.9</ecNumber>
    </recommendedName>
</protein>
<evidence type="ECO:0000256" key="5">
    <source>
        <dbReference type="ARBA" id="ARBA00023152"/>
    </source>
</evidence>
<keyword evidence="5" id="KW-0324">Glycolysis</keyword>
<organism evidence="8 9">
    <name type="scientific">Aeromonas allosaccharophila</name>
    <dbReference type="NCBI Taxonomy" id="656"/>
    <lineage>
        <taxon>Bacteria</taxon>
        <taxon>Pseudomonadati</taxon>
        <taxon>Pseudomonadota</taxon>
        <taxon>Gammaproteobacteria</taxon>
        <taxon>Aeromonadales</taxon>
        <taxon>Aeromonadaceae</taxon>
        <taxon>Aeromonas</taxon>
    </lineage>
</organism>
<dbReference type="UniPathway" id="UPA00109">
    <property type="reaction ID" value="UER00181"/>
</dbReference>
<dbReference type="CDD" id="cd02218">
    <property type="entry name" value="cupin_PGI"/>
    <property type="match status" value="1"/>
</dbReference>
<dbReference type="Gene3D" id="2.60.120.10">
    <property type="entry name" value="Jelly Rolls"/>
    <property type="match status" value="1"/>
</dbReference>
<keyword evidence="8" id="KW-0413">Isomerase</keyword>
<accession>A0A7T2PHG3</accession>
<evidence type="ECO:0000313" key="8">
    <source>
        <dbReference type="EMBL" id="QPR55712.1"/>
    </source>
</evidence>
<sequence length="191" mass="20418">MTPMIPPILDFATGKLGCAELVEKSTTLADLQGLFADPRAEAALSPDTPLYRVAMLPGNGGEGDLNMGVTYLEAGQVGQEFFMTRGHIHARAEQAEYYFGLCGRGLLLLQDMAGVCRLEQVFAGSIHHIPGYVAHRLVNTGETQLSALAVWPAIAGHDYRLMAERGFGLRVVAGKEGEPCVVSSEVSVSIT</sequence>